<feature type="domain" description="Transposase (putative) gypsy type" evidence="1">
    <location>
        <begin position="59"/>
        <end position="117"/>
    </location>
</feature>
<dbReference type="PANTHER" id="PTHR33026">
    <property type="entry name" value="OS06G0360600 PROTEIN"/>
    <property type="match status" value="1"/>
</dbReference>
<sequence>MDLALTTSSPETFKRRCSKVHLNPSGTRLIGKRDPTPICGLVRGQCVKSATSSFDGITGNSHTIAEFFLSVLSTYGLQPHNICPNSYLLLSNFTTLCEGYLGVCPDVRLFQFFYRVKKETKDKVMLNFGSMTFVLRTKRVFPALASHESIRYWNAGWFYVKNVSVPGCHDGLPAFNNNPPEELASWIFIPNLS</sequence>
<organism evidence="2 3">
    <name type="scientific">Lolium multiflorum</name>
    <name type="common">Italian ryegrass</name>
    <name type="synonym">Lolium perenne subsp. multiflorum</name>
    <dbReference type="NCBI Taxonomy" id="4521"/>
    <lineage>
        <taxon>Eukaryota</taxon>
        <taxon>Viridiplantae</taxon>
        <taxon>Streptophyta</taxon>
        <taxon>Embryophyta</taxon>
        <taxon>Tracheophyta</taxon>
        <taxon>Spermatophyta</taxon>
        <taxon>Magnoliopsida</taxon>
        <taxon>Liliopsida</taxon>
        <taxon>Poales</taxon>
        <taxon>Poaceae</taxon>
        <taxon>BOP clade</taxon>
        <taxon>Pooideae</taxon>
        <taxon>Poodae</taxon>
        <taxon>Poeae</taxon>
        <taxon>Poeae Chloroplast Group 2 (Poeae type)</taxon>
        <taxon>Loliodinae</taxon>
        <taxon>Loliinae</taxon>
        <taxon>Lolium</taxon>
    </lineage>
</organism>
<dbReference type="AlphaFoldDB" id="A0AAD8SQE3"/>
<reference evidence="2" key="1">
    <citation type="submission" date="2023-07" db="EMBL/GenBank/DDBJ databases">
        <title>A chromosome-level genome assembly of Lolium multiflorum.</title>
        <authorList>
            <person name="Chen Y."/>
            <person name="Copetti D."/>
            <person name="Kolliker R."/>
            <person name="Studer B."/>
        </authorList>
    </citation>
    <scope>NUCLEOTIDE SEQUENCE</scope>
    <source>
        <strain evidence="2">02402/16</strain>
        <tissue evidence="2">Leaf</tissue>
    </source>
</reference>
<evidence type="ECO:0000313" key="3">
    <source>
        <dbReference type="Proteomes" id="UP001231189"/>
    </source>
</evidence>
<protein>
    <recommendedName>
        <fullName evidence="1">Transposase (putative) gypsy type domain-containing protein</fullName>
    </recommendedName>
</protein>
<gene>
    <name evidence="2" type="ORF">QYE76_050158</name>
</gene>
<accession>A0AAD8SQE3</accession>
<comment type="caution">
    <text evidence="2">The sequence shown here is derived from an EMBL/GenBank/DDBJ whole genome shotgun (WGS) entry which is preliminary data.</text>
</comment>
<dbReference type="InterPro" id="IPR007321">
    <property type="entry name" value="Transposase_28"/>
</dbReference>
<name>A0AAD8SQE3_LOLMU</name>
<dbReference type="Proteomes" id="UP001231189">
    <property type="component" value="Unassembled WGS sequence"/>
</dbReference>
<dbReference type="EMBL" id="JAUUTY010000003">
    <property type="protein sequence ID" value="KAK1661999.1"/>
    <property type="molecule type" value="Genomic_DNA"/>
</dbReference>
<keyword evidence="3" id="KW-1185">Reference proteome</keyword>
<dbReference type="PANTHER" id="PTHR33026:SF7">
    <property type="entry name" value="OS03G0100275 PROTEIN"/>
    <property type="match status" value="1"/>
</dbReference>
<evidence type="ECO:0000259" key="1">
    <source>
        <dbReference type="Pfam" id="PF04195"/>
    </source>
</evidence>
<evidence type="ECO:0000313" key="2">
    <source>
        <dbReference type="EMBL" id="KAK1661999.1"/>
    </source>
</evidence>
<proteinExistence type="predicted"/>
<dbReference type="Pfam" id="PF04195">
    <property type="entry name" value="Transposase_28"/>
    <property type="match status" value="1"/>
</dbReference>